<dbReference type="Pfam" id="PF13289">
    <property type="entry name" value="SIR2_2"/>
    <property type="match status" value="1"/>
</dbReference>
<evidence type="ECO:0000256" key="4">
    <source>
        <dbReference type="ARBA" id="ARBA00022553"/>
    </source>
</evidence>
<comment type="caution">
    <text evidence="8">The sequence shown here is derived from an EMBL/GenBank/DDBJ whole genome shotgun (WGS) entry which is preliminary data.</text>
</comment>
<dbReference type="PANTHER" id="PTHR28623">
    <property type="entry name" value="PROTEIN FAM118B"/>
    <property type="match status" value="1"/>
</dbReference>
<proteinExistence type="inferred from homology"/>
<dbReference type="GO" id="GO:0016604">
    <property type="term" value="C:nuclear body"/>
    <property type="evidence" value="ECO:0007669"/>
    <property type="project" value="UniProtKB-SubCell"/>
</dbReference>
<comment type="function">
    <text evidence="1">May play a role in Cajal bodies formation.</text>
</comment>
<comment type="subcellular location">
    <subcellularLocation>
        <location evidence="7">Nucleus</location>
        <location evidence="7">Nuclear body</location>
    </subcellularLocation>
</comment>
<evidence type="ECO:0000256" key="2">
    <source>
        <dbReference type="ARBA" id="ARBA00006491"/>
    </source>
</evidence>
<dbReference type="PANTHER" id="PTHR28623:SF1">
    <property type="entry name" value="PROTEIN FAM118B"/>
    <property type="match status" value="1"/>
</dbReference>
<dbReference type="InterPro" id="IPR027417">
    <property type="entry name" value="P-loop_NTPase"/>
</dbReference>
<dbReference type="InterPro" id="IPR038916">
    <property type="entry name" value="FAM118"/>
</dbReference>
<evidence type="ECO:0000256" key="3">
    <source>
        <dbReference type="ARBA" id="ARBA00014026"/>
    </source>
</evidence>
<dbReference type="SUPFAM" id="SSF52540">
    <property type="entry name" value="P-loop containing nucleoside triphosphate hydrolases"/>
    <property type="match status" value="1"/>
</dbReference>
<keyword evidence="5" id="KW-0007">Acetylation</keyword>
<keyword evidence="6" id="KW-0539">Nucleus</keyword>
<reference evidence="8" key="1">
    <citation type="submission" date="2021-02" db="EMBL/GenBank/DDBJ databases">
        <authorList>
            <person name="Nowell W R."/>
        </authorList>
    </citation>
    <scope>NUCLEOTIDE SEQUENCE</scope>
</reference>
<organism evidence="8 9">
    <name type="scientific">Rotaria sordida</name>
    <dbReference type="NCBI Taxonomy" id="392033"/>
    <lineage>
        <taxon>Eukaryota</taxon>
        <taxon>Metazoa</taxon>
        <taxon>Spiralia</taxon>
        <taxon>Gnathifera</taxon>
        <taxon>Rotifera</taxon>
        <taxon>Eurotatoria</taxon>
        <taxon>Bdelloidea</taxon>
        <taxon>Philodinida</taxon>
        <taxon>Philodinidae</taxon>
        <taxon>Rotaria</taxon>
    </lineage>
</organism>
<gene>
    <name evidence="8" type="ORF">ZHD862_LOCUS3591</name>
</gene>
<dbReference type="Proteomes" id="UP000663864">
    <property type="component" value="Unassembled WGS sequence"/>
</dbReference>
<evidence type="ECO:0000256" key="5">
    <source>
        <dbReference type="ARBA" id="ARBA00022990"/>
    </source>
</evidence>
<dbReference type="EMBL" id="CAJNOT010000079">
    <property type="protein sequence ID" value="CAF0825064.1"/>
    <property type="molecule type" value="Genomic_DNA"/>
</dbReference>
<evidence type="ECO:0000256" key="7">
    <source>
        <dbReference type="ARBA" id="ARBA00034306"/>
    </source>
</evidence>
<accession>A0A813ULJ1</accession>
<evidence type="ECO:0000313" key="8">
    <source>
        <dbReference type="EMBL" id="CAF0825064.1"/>
    </source>
</evidence>
<dbReference type="AlphaFoldDB" id="A0A813ULJ1"/>
<evidence type="ECO:0000256" key="1">
    <source>
        <dbReference type="ARBA" id="ARBA00003199"/>
    </source>
</evidence>
<protein>
    <recommendedName>
        <fullName evidence="3">Protein FAM118B</fullName>
    </recommendedName>
</protein>
<name>A0A813ULJ1_9BILA</name>
<comment type="similarity">
    <text evidence="2">Belongs to the FAM118 family.</text>
</comment>
<keyword evidence="4" id="KW-0597">Phosphoprotein</keyword>
<dbReference type="Gene3D" id="3.40.50.300">
    <property type="entry name" value="P-loop containing nucleotide triphosphate hydrolases"/>
    <property type="match status" value="1"/>
</dbReference>
<sequence length="1190" mass="138457">MADEIQKIKKDIALNQVVIFIGTNVSTYTVNGGEEVAYWKGLLKDGLRLCRHMGSMKDEESDAFTIKFDGHTAQVDDYLLAADRIKYCLTKDNLYKTWLRETIGVLTAKQTELIQAIGELGCPILTTNYDLLLEDILKKKPLTWNKYYASHPNESFENLKDYILHLHGYFQKPDSVVFSRSDYDQLLSNKFARSKLEALAETKTLLFIGYGAEMFDPNFSNLLKWIPYKNNQKALSIYKLVKSNKNKTLNQISDVSFLENIREVSYGDTSEGLLSFIKNLKAFTPIIRDSLLFTDKKVNIRKKYLHYLIQEHGHVSIFGYSNTNITLPLESVYVELKFDPTHPSIKAMKTLEVNEEFKRKLLSYGFFTEQEMKKLNRAIIERNAFSPETIYRDFMIDQWLNVLLSNRTIFTEDEATAIKNKINQLKQNILEKSHFKEAKQYQIQQAYNEFKHFIILGHPGSGKTTISKWLAMNMAKQCLGEANLLSDCTEKFPVFIPIWKYVDQMKHTQNEQKKSLLQFIYENPTLNSTFFTPDEQNDLSSLVLSSLMQGNVLIIFEGLDEVPAHIDRSDLMKEINALLERGIDYDMNTGKLSYSIYEQKEIHGTKFPNLGNRFIITSRIEGNYFEDINFSIPRLTIENMSNDALKLFCRSYMECINDTSMKREKRGSDQLYEDIAQNKDIFQLAINPQLASVIAAIYNQLEDKLPKKRIDLYEIAIEKMIERLVHLSIDDLGLTVTMFWSILQEIADFLHSKNLHHDSPIWNWPIDALLRFYSKEIVVDAVATQLKFKTTLNHDPRMIVYIAQNSDWLRLILALYGGYENYHSQESISEYMELCQFLALSDNERAPFIFYYQELWDRDDTAYSMAVRADKISSSKHWNDQPLFDQDKIYKESFLTNQILELLRKKKPPTDLLEGLRKKISDEKLSVSDEMDVFLALIVLEDFDLINTAIKTKDEIFRKSFTNRIEQLIYVLKDHIARCSSSIADYFMSIYNNLTTNELLSTLHFSDYCKIYLALVANSGGLPVDTKSLAEAMDNDENRWNFYAEYYAFKLTGATDDFRYSIAVIADEFHTSGKVDQILEPFLRINDVVQMYQPIRAYTWVTDTFTFKPSNEVLPTVQRWFTSTHTHQIKKLAALLLTEAKHVFEPAIDHLLDLLSNDNDQMRYRAQRIFQHPERDPSEPKNIYPESERI</sequence>
<evidence type="ECO:0000256" key="6">
    <source>
        <dbReference type="ARBA" id="ARBA00023242"/>
    </source>
</evidence>
<evidence type="ECO:0000313" key="9">
    <source>
        <dbReference type="Proteomes" id="UP000663864"/>
    </source>
</evidence>